<keyword evidence="11" id="KW-1064">Adaptive immunity</keyword>
<keyword evidence="13" id="KW-1015">Disulfide bond</keyword>
<gene>
    <name evidence="16" type="ORF">HPG69_004085</name>
</gene>
<dbReference type="Proteomes" id="UP000551758">
    <property type="component" value="Unassembled WGS sequence"/>
</dbReference>
<evidence type="ECO:0000256" key="14">
    <source>
        <dbReference type="ARBA" id="ARBA00023180"/>
    </source>
</evidence>
<dbReference type="InterPro" id="IPR050111">
    <property type="entry name" value="C-type_lectin/snaclec_domain"/>
</dbReference>
<keyword evidence="6" id="KW-0430">Lectin</keyword>
<dbReference type="FunFam" id="3.10.100.10:FF:000024">
    <property type="entry name" value="C-type lectin domain family 4 member A"/>
    <property type="match status" value="1"/>
</dbReference>
<keyword evidence="8" id="KW-0391">Immunity</keyword>
<protein>
    <recommendedName>
        <fullName evidence="15">C-type lectin domain-containing protein</fullName>
    </recommendedName>
</protein>
<keyword evidence="10" id="KW-1133">Transmembrane helix</keyword>
<evidence type="ECO:0000256" key="12">
    <source>
        <dbReference type="ARBA" id="ARBA00023136"/>
    </source>
</evidence>
<evidence type="ECO:0000256" key="1">
    <source>
        <dbReference type="ARBA" id="ARBA00004401"/>
    </source>
</evidence>
<evidence type="ECO:0000256" key="4">
    <source>
        <dbReference type="ARBA" id="ARBA00022692"/>
    </source>
</evidence>
<reference evidence="16 17" key="1">
    <citation type="journal article" date="2020" name="Mol. Biol. Evol.">
        <title>Interspecific Gene Flow and the Evolution of Specialization in Black and White Rhinoceros.</title>
        <authorList>
            <person name="Moodley Y."/>
            <person name="Westbury M.V."/>
            <person name="Russo I.M."/>
            <person name="Gopalakrishnan S."/>
            <person name="Rakotoarivelo A."/>
            <person name="Olsen R.A."/>
            <person name="Prost S."/>
            <person name="Tunstall T."/>
            <person name="Ryder O.A."/>
            <person name="Dalen L."/>
            <person name="Bruford M.W."/>
        </authorList>
    </citation>
    <scope>NUCLEOTIDE SEQUENCE [LARGE SCALE GENOMIC DNA]</scope>
    <source>
        <strain evidence="16">SBR-YM</strain>
        <tissue evidence="16">Skin</tissue>
    </source>
</reference>
<dbReference type="GO" id="GO:0005886">
    <property type="term" value="C:plasma membrane"/>
    <property type="evidence" value="ECO:0007669"/>
    <property type="project" value="UniProtKB-SubCell"/>
</dbReference>
<evidence type="ECO:0000256" key="2">
    <source>
        <dbReference type="ARBA" id="ARBA00022475"/>
    </source>
</evidence>
<keyword evidence="4" id="KW-0812">Transmembrane</keyword>
<dbReference type="Pfam" id="PF00059">
    <property type="entry name" value="Lectin_C"/>
    <property type="match status" value="1"/>
</dbReference>
<proteinExistence type="predicted"/>
<evidence type="ECO:0000256" key="3">
    <source>
        <dbReference type="ARBA" id="ARBA00022588"/>
    </source>
</evidence>
<evidence type="ECO:0000313" key="16">
    <source>
        <dbReference type="EMBL" id="KAF5912415.1"/>
    </source>
</evidence>
<name>A0A7J7E9D6_DICBM</name>
<dbReference type="InterPro" id="IPR033989">
    <property type="entry name" value="CD209-like_CTLD"/>
</dbReference>
<dbReference type="SUPFAM" id="SSF56436">
    <property type="entry name" value="C-type lectin-like"/>
    <property type="match status" value="1"/>
</dbReference>
<evidence type="ECO:0000256" key="9">
    <source>
        <dbReference type="ARBA" id="ARBA00022968"/>
    </source>
</evidence>
<dbReference type="PANTHER" id="PTHR22803">
    <property type="entry name" value="MANNOSE, PHOSPHOLIPASE, LECTIN RECEPTOR RELATED"/>
    <property type="match status" value="1"/>
</dbReference>
<sequence length="150" mass="17735">MLISKETIQIHRVKAQVWSCCPKDWTSFGSYCYIVPSKARNWNESEKHCSEMHAHLLVMNTKDDKDFVTQKLDRKNSYYIGLSDPEGKKHWQWVDQTPYNESLAFWHPGEPNNPSERCAMLSHLSNRWGWNNIYCDQAQFAICKTMKIYI</sequence>
<dbReference type="EMBL" id="JACDTQ010003814">
    <property type="protein sequence ID" value="KAF5912415.1"/>
    <property type="molecule type" value="Genomic_DNA"/>
</dbReference>
<feature type="domain" description="C-type lectin" evidence="15">
    <location>
        <begin position="28"/>
        <end position="144"/>
    </location>
</feature>
<dbReference type="SMART" id="SM00034">
    <property type="entry name" value="CLECT"/>
    <property type="match status" value="1"/>
</dbReference>
<evidence type="ECO:0000256" key="11">
    <source>
        <dbReference type="ARBA" id="ARBA00023130"/>
    </source>
</evidence>
<dbReference type="InterPro" id="IPR016186">
    <property type="entry name" value="C-type_lectin-like/link_sf"/>
</dbReference>
<dbReference type="CDD" id="cd03590">
    <property type="entry name" value="CLECT_DC-SIGN_like"/>
    <property type="match status" value="1"/>
</dbReference>
<dbReference type="InterPro" id="IPR018378">
    <property type="entry name" value="C-type_lectin_CS"/>
</dbReference>
<dbReference type="PROSITE" id="PS00615">
    <property type="entry name" value="C_TYPE_LECTIN_1"/>
    <property type="match status" value="1"/>
</dbReference>
<dbReference type="GO" id="GO:0046872">
    <property type="term" value="F:metal ion binding"/>
    <property type="evidence" value="ECO:0007669"/>
    <property type="project" value="UniProtKB-KW"/>
</dbReference>
<evidence type="ECO:0000256" key="8">
    <source>
        <dbReference type="ARBA" id="ARBA00022859"/>
    </source>
</evidence>
<keyword evidence="5" id="KW-0479">Metal-binding</keyword>
<dbReference type="PROSITE" id="PS50041">
    <property type="entry name" value="C_TYPE_LECTIN_2"/>
    <property type="match status" value="1"/>
</dbReference>
<dbReference type="InterPro" id="IPR016187">
    <property type="entry name" value="CTDL_fold"/>
</dbReference>
<evidence type="ECO:0000259" key="15">
    <source>
        <dbReference type="PROSITE" id="PS50041"/>
    </source>
</evidence>
<evidence type="ECO:0000256" key="13">
    <source>
        <dbReference type="ARBA" id="ARBA00023157"/>
    </source>
</evidence>
<dbReference type="GO" id="GO:0030246">
    <property type="term" value="F:carbohydrate binding"/>
    <property type="evidence" value="ECO:0007669"/>
    <property type="project" value="UniProtKB-KW"/>
</dbReference>
<dbReference type="Gene3D" id="3.10.100.10">
    <property type="entry name" value="Mannose-Binding Protein A, subunit A"/>
    <property type="match status" value="1"/>
</dbReference>
<comment type="caution">
    <text evidence="16">The sequence shown here is derived from an EMBL/GenBank/DDBJ whole genome shotgun (WGS) entry which is preliminary data.</text>
</comment>
<keyword evidence="17" id="KW-1185">Reference proteome</keyword>
<keyword evidence="7" id="KW-0106">Calcium</keyword>
<evidence type="ECO:0000256" key="7">
    <source>
        <dbReference type="ARBA" id="ARBA00022837"/>
    </source>
</evidence>
<keyword evidence="14" id="KW-0325">Glycoprotein</keyword>
<comment type="subcellular location">
    <subcellularLocation>
        <location evidence="1">Cell membrane</location>
        <topology evidence="1">Single-pass type II membrane protein</topology>
    </subcellularLocation>
</comment>
<dbReference type="GO" id="GO:0045087">
    <property type="term" value="P:innate immune response"/>
    <property type="evidence" value="ECO:0007669"/>
    <property type="project" value="UniProtKB-KW"/>
</dbReference>
<keyword evidence="9" id="KW-0735">Signal-anchor</keyword>
<dbReference type="InterPro" id="IPR001304">
    <property type="entry name" value="C-type_lectin-like"/>
</dbReference>
<evidence type="ECO:0000256" key="5">
    <source>
        <dbReference type="ARBA" id="ARBA00022723"/>
    </source>
</evidence>
<keyword evidence="3" id="KW-0399">Innate immunity</keyword>
<organism evidence="16 17">
    <name type="scientific">Diceros bicornis minor</name>
    <name type="common">South-central black rhinoceros</name>
    <dbReference type="NCBI Taxonomy" id="77932"/>
    <lineage>
        <taxon>Eukaryota</taxon>
        <taxon>Metazoa</taxon>
        <taxon>Chordata</taxon>
        <taxon>Craniata</taxon>
        <taxon>Vertebrata</taxon>
        <taxon>Euteleostomi</taxon>
        <taxon>Mammalia</taxon>
        <taxon>Eutheria</taxon>
        <taxon>Laurasiatheria</taxon>
        <taxon>Perissodactyla</taxon>
        <taxon>Rhinocerotidae</taxon>
        <taxon>Diceros</taxon>
    </lineage>
</organism>
<accession>A0A7J7E9D6</accession>
<evidence type="ECO:0000256" key="6">
    <source>
        <dbReference type="ARBA" id="ARBA00022734"/>
    </source>
</evidence>
<evidence type="ECO:0000313" key="17">
    <source>
        <dbReference type="Proteomes" id="UP000551758"/>
    </source>
</evidence>
<dbReference type="GO" id="GO:0002250">
    <property type="term" value="P:adaptive immune response"/>
    <property type="evidence" value="ECO:0007669"/>
    <property type="project" value="UniProtKB-KW"/>
</dbReference>
<dbReference type="AlphaFoldDB" id="A0A7J7E9D6"/>
<keyword evidence="2" id="KW-1003">Cell membrane</keyword>
<evidence type="ECO:0000256" key="10">
    <source>
        <dbReference type="ARBA" id="ARBA00022989"/>
    </source>
</evidence>
<keyword evidence="12" id="KW-0472">Membrane</keyword>